<evidence type="ECO:0000256" key="13">
    <source>
        <dbReference type="ARBA" id="ARBA00023136"/>
    </source>
</evidence>
<dbReference type="SMART" id="SM00326">
    <property type="entry name" value="SH3"/>
    <property type="match status" value="1"/>
</dbReference>
<dbReference type="InterPro" id="IPR011072">
    <property type="entry name" value="HR1_rho-bd"/>
</dbReference>
<dbReference type="InterPro" id="IPR031160">
    <property type="entry name" value="F_BAR_dom"/>
</dbReference>
<evidence type="ECO:0000256" key="16">
    <source>
        <dbReference type="PROSITE-ProRule" id="PRU01077"/>
    </source>
</evidence>
<evidence type="ECO:0000313" key="23">
    <source>
        <dbReference type="WBParaSite" id="MBELARI_LOCUS7662"/>
    </source>
</evidence>
<evidence type="ECO:0000256" key="12">
    <source>
        <dbReference type="ARBA" id="ARBA00023054"/>
    </source>
</evidence>
<dbReference type="GO" id="GO:1901046">
    <property type="term" value="P:positive regulation of egg-laying behavior"/>
    <property type="evidence" value="ECO:0007669"/>
    <property type="project" value="UniProtKB-ARBA"/>
</dbReference>
<dbReference type="Proteomes" id="UP000887575">
    <property type="component" value="Unassembled WGS sequence"/>
</dbReference>
<dbReference type="PROSITE" id="PS51860">
    <property type="entry name" value="REM_1"/>
    <property type="match status" value="1"/>
</dbReference>
<dbReference type="GO" id="GO:0048613">
    <property type="term" value="P:embryonic ectodermal digestive tract morphogenesis"/>
    <property type="evidence" value="ECO:0007669"/>
    <property type="project" value="UniProtKB-ARBA"/>
</dbReference>
<dbReference type="InterPro" id="IPR001452">
    <property type="entry name" value="SH3_domain"/>
</dbReference>
<evidence type="ECO:0000256" key="3">
    <source>
        <dbReference type="ARBA" id="ARBA00004413"/>
    </source>
</evidence>
<dbReference type="WBParaSite" id="MBELARI_LOCUS7662">
    <property type="protein sequence ID" value="MBELARI_LOCUS7662"/>
    <property type="gene ID" value="MBELARI_LOCUS7662"/>
</dbReference>
<dbReference type="InterPro" id="IPR001060">
    <property type="entry name" value="FCH_dom"/>
</dbReference>
<keyword evidence="6 15" id="KW-0728">SH3 domain</keyword>
<dbReference type="GO" id="GO:0055037">
    <property type="term" value="C:recycling endosome"/>
    <property type="evidence" value="ECO:0007669"/>
    <property type="project" value="UniProtKB-SubCell"/>
</dbReference>
<dbReference type="Gene3D" id="1.20.1270.60">
    <property type="entry name" value="Arfaptin homology (AH) domain/BAR domain"/>
    <property type="match status" value="1"/>
</dbReference>
<keyword evidence="22" id="KW-1185">Reference proteome</keyword>
<accession>A0AAF3FKM1</accession>
<dbReference type="AlphaFoldDB" id="A0AAF3FKM1"/>
<name>A0AAF3FKM1_9BILA</name>
<evidence type="ECO:0000256" key="14">
    <source>
        <dbReference type="ARBA" id="ARBA00023329"/>
    </source>
</evidence>
<evidence type="ECO:0000256" key="5">
    <source>
        <dbReference type="ARBA" id="ARBA00009426"/>
    </source>
</evidence>
<evidence type="ECO:0000256" key="15">
    <source>
        <dbReference type="PROSITE-ProRule" id="PRU00192"/>
    </source>
</evidence>
<evidence type="ECO:0000256" key="1">
    <source>
        <dbReference type="ARBA" id="ARBA00004172"/>
    </source>
</evidence>
<feature type="domain" description="REM-1" evidence="21">
    <location>
        <begin position="369"/>
        <end position="446"/>
    </location>
</feature>
<evidence type="ECO:0000256" key="18">
    <source>
        <dbReference type="SAM" id="MobiDB-lite"/>
    </source>
</evidence>
<dbReference type="Pfam" id="PF25610">
    <property type="entry name" value="HR1_TOCA"/>
    <property type="match status" value="1"/>
</dbReference>
<sequence length="587" mass="65786">MRGYFEMCRQKGINPLFAMAEATANWGDLWDQADAVSNHSLKGIEFLEKVGNFVKERASIEEEYAAKLRALAKKSQGKKKEDEDAKAFTYVRSFNNLLREVESLAAQHEVIAERLKKEVVPFVTMQSNTHRQSRKQCLGDLQQIHQNLNASIEHHFKQQKSYGKTFKEAEAAYLKYYKAEKNMEISRLDLEKAKNNAQSRNYSCEQAKQAYASALDSANEAQRVHYTTLLPQVLEKMRLVDEERIKDTRQAMDLSVSIEVEVTPIISRCHQDMKGAISQICETRDSATVVESFRTGYKHPLPFPFEDLGRPEEILTAGPNGEPGDATLKRGMLGAPKKDGGKSVTRKQSMHQKIFGGGEKKTNDSDYGTLPPQQRARKLQEKISELEGAMRKSAQAHDGLQRMQSTYKENPRLGNPSDCDAQIAQYAKEIDALQQQISKLTLLLNSANREMGGGDSTPISMRSLDSTAHSVHSGHSFEPPPRPNPPASQSSQRTSYSEESVSSEGSRTNGHAPTCREEVYEEPALGTCVALFPFEGSTDGTMKLAEGEEYLLLEKDEGDGWTRVRKIDGAFEGFVPTSYLKCKYYPE</sequence>
<keyword evidence="8" id="KW-0963">Cytoplasm</keyword>
<dbReference type="GO" id="GO:2000370">
    <property type="term" value="P:positive regulation of clathrin-dependent endocytosis"/>
    <property type="evidence" value="ECO:0007669"/>
    <property type="project" value="UniProtKB-ARBA"/>
</dbReference>
<feature type="compositionally biased region" description="Low complexity" evidence="18">
    <location>
        <begin position="488"/>
        <end position="508"/>
    </location>
</feature>
<dbReference type="GO" id="GO:0005911">
    <property type="term" value="C:cell-cell junction"/>
    <property type="evidence" value="ECO:0007669"/>
    <property type="project" value="UniProtKB-ARBA"/>
</dbReference>
<dbReference type="FunFam" id="1.20.1270.60:FF:000060">
    <property type="entry name" value="Actin polymerization protein Bzz1"/>
    <property type="match status" value="1"/>
</dbReference>
<keyword evidence="7" id="KW-1003">Cell membrane</keyword>
<feature type="domain" description="SH3" evidence="19">
    <location>
        <begin position="523"/>
        <end position="585"/>
    </location>
</feature>
<protein>
    <submittedName>
        <fullName evidence="23">Formin-binding protein 1-like</fullName>
    </submittedName>
</protein>
<evidence type="ECO:0000256" key="10">
    <source>
        <dbReference type="ARBA" id="ARBA00022753"/>
    </source>
</evidence>
<dbReference type="Pfam" id="PF00611">
    <property type="entry name" value="FCH"/>
    <property type="match status" value="1"/>
</dbReference>
<evidence type="ECO:0000256" key="2">
    <source>
        <dbReference type="ARBA" id="ARBA00004282"/>
    </source>
</evidence>
<dbReference type="GO" id="GO:0005886">
    <property type="term" value="C:plasma membrane"/>
    <property type="evidence" value="ECO:0007669"/>
    <property type="project" value="UniProtKB-SubCell"/>
</dbReference>
<feature type="region of interest" description="Disordered" evidence="18">
    <location>
        <begin position="453"/>
        <end position="514"/>
    </location>
</feature>
<dbReference type="GO" id="GO:0007165">
    <property type="term" value="P:signal transduction"/>
    <property type="evidence" value="ECO:0007669"/>
    <property type="project" value="InterPro"/>
</dbReference>
<evidence type="ECO:0000256" key="7">
    <source>
        <dbReference type="ARBA" id="ARBA00022475"/>
    </source>
</evidence>
<dbReference type="InterPro" id="IPR027267">
    <property type="entry name" value="AH/BAR_dom_sf"/>
</dbReference>
<evidence type="ECO:0000259" key="21">
    <source>
        <dbReference type="PROSITE" id="PS51860"/>
    </source>
</evidence>
<evidence type="ECO:0000256" key="9">
    <source>
        <dbReference type="ARBA" id="ARBA00022583"/>
    </source>
</evidence>
<comment type="subcellular location">
    <subcellularLocation>
        <location evidence="2">Cell junction</location>
    </subcellularLocation>
    <subcellularLocation>
        <location evidence="3">Cell membrane</location>
        <topology evidence="3">Peripheral membrane protein</topology>
        <orientation evidence="3">Cytoplasmic side</orientation>
    </subcellularLocation>
    <subcellularLocation>
        <location evidence="4">Cytoplasmic vesicle</location>
    </subcellularLocation>
    <subcellularLocation>
        <location evidence="1">Recycling endosome</location>
    </subcellularLocation>
</comment>
<evidence type="ECO:0000256" key="6">
    <source>
        <dbReference type="ARBA" id="ARBA00022443"/>
    </source>
</evidence>
<dbReference type="InterPro" id="IPR057870">
    <property type="entry name" value="HR1_TOCA"/>
</dbReference>
<proteinExistence type="inferred from homology"/>
<evidence type="ECO:0000259" key="20">
    <source>
        <dbReference type="PROSITE" id="PS51741"/>
    </source>
</evidence>
<dbReference type="PROSITE" id="PS50002">
    <property type="entry name" value="SH3"/>
    <property type="match status" value="1"/>
</dbReference>
<keyword evidence="10" id="KW-0967">Endosome</keyword>
<keyword evidence="9" id="KW-0254">Endocytosis</keyword>
<dbReference type="PANTHER" id="PTHR15735:SF12">
    <property type="entry name" value="CDC42-INTERACTING PROTEIN 4, ISOFORM B"/>
    <property type="match status" value="1"/>
</dbReference>
<evidence type="ECO:0000256" key="8">
    <source>
        <dbReference type="ARBA" id="ARBA00022490"/>
    </source>
</evidence>
<evidence type="ECO:0000259" key="19">
    <source>
        <dbReference type="PROSITE" id="PS50002"/>
    </source>
</evidence>
<keyword evidence="11" id="KW-0965">Cell junction</keyword>
<dbReference type="FunFam" id="2.30.30.40:FF:000203">
    <property type="entry name" value="Cdc42-interacting protein 4, isoform F"/>
    <property type="match status" value="1"/>
</dbReference>
<evidence type="ECO:0000313" key="22">
    <source>
        <dbReference type="Proteomes" id="UP000887575"/>
    </source>
</evidence>
<reference evidence="23" key="1">
    <citation type="submission" date="2024-02" db="UniProtKB">
        <authorList>
            <consortium name="WormBaseParasite"/>
        </authorList>
    </citation>
    <scope>IDENTIFICATION</scope>
</reference>
<feature type="domain" description="F-BAR" evidence="20">
    <location>
        <begin position="21"/>
        <end position="285"/>
    </location>
</feature>
<dbReference type="GO" id="GO:0032956">
    <property type="term" value="P:regulation of actin cytoskeleton organization"/>
    <property type="evidence" value="ECO:0007669"/>
    <property type="project" value="UniProtKB-ARBA"/>
</dbReference>
<evidence type="ECO:0000256" key="17">
    <source>
        <dbReference type="SAM" id="Coils"/>
    </source>
</evidence>
<evidence type="ECO:0000256" key="4">
    <source>
        <dbReference type="ARBA" id="ARBA00004541"/>
    </source>
</evidence>
<dbReference type="SMART" id="SM00055">
    <property type="entry name" value="FCH"/>
    <property type="match status" value="1"/>
</dbReference>
<dbReference type="Gene3D" id="2.30.30.40">
    <property type="entry name" value="SH3 Domains"/>
    <property type="match status" value="1"/>
</dbReference>
<dbReference type="Gene3D" id="6.10.140.470">
    <property type="match status" value="1"/>
</dbReference>
<organism evidence="22 23">
    <name type="scientific">Mesorhabditis belari</name>
    <dbReference type="NCBI Taxonomy" id="2138241"/>
    <lineage>
        <taxon>Eukaryota</taxon>
        <taxon>Metazoa</taxon>
        <taxon>Ecdysozoa</taxon>
        <taxon>Nematoda</taxon>
        <taxon>Chromadorea</taxon>
        <taxon>Rhabditida</taxon>
        <taxon>Rhabditina</taxon>
        <taxon>Rhabditomorpha</taxon>
        <taxon>Rhabditoidea</taxon>
        <taxon>Rhabditidae</taxon>
        <taxon>Mesorhabditinae</taxon>
        <taxon>Mesorhabditis</taxon>
    </lineage>
</organism>
<dbReference type="SUPFAM" id="SSF50044">
    <property type="entry name" value="SH3-domain"/>
    <property type="match status" value="1"/>
</dbReference>
<dbReference type="CDD" id="cd11911">
    <property type="entry name" value="SH3_CIP4-like"/>
    <property type="match status" value="1"/>
</dbReference>
<dbReference type="GO" id="GO:1904703">
    <property type="term" value="P:negative regulation of protein localization to adherens junction"/>
    <property type="evidence" value="ECO:0007669"/>
    <property type="project" value="UniProtKB-ARBA"/>
</dbReference>
<keyword evidence="13" id="KW-0472">Membrane</keyword>
<dbReference type="PANTHER" id="PTHR15735">
    <property type="entry name" value="FCH AND DOUBLE SH3 DOMAINS PROTEIN"/>
    <property type="match status" value="1"/>
</dbReference>
<dbReference type="GO" id="GO:0006897">
    <property type="term" value="P:endocytosis"/>
    <property type="evidence" value="ECO:0007669"/>
    <property type="project" value="UniProtKB-KW"/>
</dbReference>
<dbReference type="InterPro" id="IPR036028">
    <property type="entry name" value="SH3-like_dom_sf"/>
</dbReference>
<keyword evidence="14" id="KW-0968">Cytoplasmic vesicle</keyword>
<keyword evidence="12 16" id="KW-0175">Coiled coil</keyword>
<comment type="similarity">
    <text evidence="5">Belongs to the FNBP1 family.</text>
</comment>
<dbReference type="PROSITE" id="PS51741">
    <property type="entry name" value="F_BAR"/>
    <property type="match status" value="1"/>
</dbReference>
<dbReference type="Pfam" id="PF00018">
    <property type="entry name" value="SH3_1"/>
    <property type="match status" value="1"/>
</dbReference>
<feature type="compositionally biased region" description="Polar residues" evidence="18">
    <location>
        <begin position="457"/>
        <end position="470"/>
    </location>
</feature>
<evidence type="ECO:0000256" key="11">
    <source>
        <dbReference type="ARBA" id="ARBA00022949"/>
    </source>
</evidence>
<dbReference type="SUPFAM" id="SSF103657">
    <property type="entry name" value="BAR/IMD domain-like"/>
    <property type="match status" value="1"/>
</dbReference>
<dbReference type="CDD" id="cd07653">
    <property type="entry name" value="F-BAR_CIP4-like"/>
    <property type="match status" value="1"/>
</dbReference>
<feature type="coiled-coil region" evidence="17">
    <location>
        <begin position="423"/>
        <end position="450"/>
    </location>
</feature>